<dbReference type="EC" id="3.5.1.25" evidence="7"/>
<dbReference type="RefSeq" id="WP_200747516.1">
    <property type="nucleotide sequence ID" value="NZ_JAEOAH010000001.1"/>
</dbReference>
<dbReference type="PIRSF" id="PIRSF038994">
    <property type="entry name" value="NagA"/>
    <property type="match status" value="1"/>
</dbReference>
<dbReference type="Gene3D" id="2.30.40.10">
    <property type="entry name" value="Urease, subunit C, domain 1"/>
    <property type="match status" value="1"/>
</dbReference>
<evidence type="ECO:0000313" key="8">
    <source>
        <dbReference type="Proteomes" id="UP000618943"/>
    </source>
</evidence>
<gene>
    <name evidence="7" type="primary">nagA</name>
    <name evidence="7" type="ORF">JFL43_00635</name>
</gene>
<dbReference type="InterPro" id="IPR032466">
    <property type="entry name" value="Metal_Hydrolase"/>
</dbReference>
<dbReference type="NCBIfam" id="TIGR00221">
    <property type="entry name" value="nagA"/>
    <property type="match status" value="1"/>
</dbReference>
<evidence type="ECO:0000256" key="3">
    <source>
        <dbReference type="ARBA" id="ARBA00022801"/>
    </source>
</evidence>
<keyword evidence="2" id="KW-0479">Metal-binding</keyword>
<evidence type="ECO:0000256" key="4">
    <source>
        <dbReference type="ARBA" id="ARBA00023277"/>
    </source>
</evidence>
<keyword evidence="8" id="KW-1185">Reference proteome</keyword>
<accession>A0ABS1H2X2</accession>
<keyword evidence="4 5" id="KW-0119">Carbohydrate metabolism</keyword>
<evidence type="ECO:0000256" key="2">
    <source>
        <dbReference type="ARBA" id="ARBA00022723"/>
    </source>
</evidence>
<dbReference type="SUPFAM" id="SSF51338">
    <property type="entry name" value="Composite domain of metallo-dependent hydrolases"/>
    <property type="match status" value="1"/>
</dbReference>
<organism evidence="7 8">
    <name type="scientific">Viridibacillus soli</name>
    <dbReference type="NCBI Taxonomy" id="2798301"/>
    <lineage>
        <taxon>Bacteria</taxon>
        <taxon>Bacillati</taxon>
        <taxon>Bacillota</taxon>
        <taxon>Bacilli</taxon>
        <taxon>Bacillales</taxon>
        <taxon>Caryophanaceae</taxon>
        <taxon>Viridibacillus</taxon>
    </lineage>
</organism>
<dbReference type="InterPro" id="IPR003764">
    <property type="entry name" value="GlcNAc_6-P_deAcase"/>
</dbReference>
<protein>
    <submittedName>
        <fullName evidence="7">N-acetylglucosamine-6-phosphate deacetylase</fullName>
        <ecNumber evidence="7">3.5.1.25</ecNumber>
    </submittedName>
</protein>
<keyword evidence="3 5" id="KW-0378">Hydrolase</keyword>
<evidence type="ECO:0000256" key="1">
    <source>
        <dbReference type="ARBA" id="ARBA00010716"/>
    </source>
</evidence>
<dbReference type="PANTHER" id="PTHR11113:SF14">
    <property type="entry name" value="N-ACETYLGLUCOSAMINE-6-PHOSPHATE DEACETYLASE"/>
    <property type="match status" value="1"/>
</dbReference>
<evidence type="ECO:0000313" key="7">
    <source>
        <dbReference type="EMBL" id="MBK3493398.1"/>
    </source>
</evidence>
<dbReference type="Pfam" id="PF01979">
    <property type="entry name" value="Amidohydro_1"/>
    <property type="match status" value="1"/>
</dbReference>
<name>A0ABS1H2X2_9BACL</name>
<dbReference type="GO" id="GO:0008448">
    <property type="term" value="F:N-acetylglucosamine-6-phosphate deacetylase activity"/>
    <property type="evidence" value="ECO:0007669"/>
    <property type="project" value="UniProtKB-EC"/>
</dbReference>
<dbReference type="Proteomes" id="UP000618943">
    <property type="component" value="Unassembled WGS sequence"/>
</dbReference>
<proteinExistence type="inferred from homology"/>
<sequence>MSGTILITNITIVNYDQEAFVSDIYLAEGKIAKVGTGLDVQAQLTIDGTSKGWIVFPGYIDMHIHGSAGFDVMDATEVALRGIARSLPKEGTTSFLATTMTQSADAIESALQNVATFEGDEDEAEILGIHLEGPYISKKRAGAQPLEYIIEPDVRQFNHWQALSGGRIKQITVAPEANNGFAFTEVVSKAGVVVSLGHSDATFDEIEHAVKIGAKQATHLYNQMRPFHHREPGVVGAVFLEDDLQVEIIADFVHSHPKSVKFAYRLKEASRIILITDAMRAKGLDYGMYDLGGQPVHVTETGAHLCDGTLAGSVLTMAQAVKNVQSVTGCSLQELVMMSSTNAAKQLNLPLKGYIGAGMDADLVILDANLNVQKTICRGKVVFGKE</sequence>
<dbReference type="Gene3D" id="3.20.20.140">
    <property type="entry name" value="Metal-dependent hydrolases"/>
    <property type="match status" value="1"/>
</dbReference>
<dbReference type="PANTHER" id="PTHR11113">
    <property type="entry name" value="N-ACETYLGLUCOSAMINE-6-PHOSPHATE DEACETYLASE"/>
    <property type="match status" value="1"/>
</dbReference>
<reference evidence="7 8" key="1">
    <citation type="submission" date="2020-12" db="EMBL/GenBank/DDBJ databases">
        <title>YIM B01967 draft genome.</title>
        <authorList>
            <person name="Yan X."/>
        </authorList>
    </citation>
    <scope>NUCLEOTIDE SEQUENCE [LARGE SCALE GENOMIC DNA]</scope>
    <source>
        <strain evidence="7 8">YIM B01967</strain>
    </source>
</reference>
<dbReference type="EMBL" id="JAEOAH010000001">
    <property type="protein sequence ID" value="MBK3493398.1"/>
    <property type="molecule type" value="Genomic_DNA"/>
</dbReference>
<dbReference type="CDD" id="cd00854">
    <property type="entry name" value="NagA"/>
    <property type="match status" value="1"/>
</dbReference>
<feature type="domain" description="Amidohydrolase-related" evidence="6">
    <location>
        <begin position="54"/>
        <end position="382"/>
    </location>
</feature>
<comment type="caution">
    <text evidence="7">The sequence shown here is derived from an EMBL/GenBank/DDBJ whole genome shotgun (WGS) entry which is preliminary data.</text>
</comment>
<dbReference type="InterPro" id="IPR006680">
    <property type="entry name" value="Amidohydro-rel"/>
</dbReference>
<evidence type="ECO:0000259" key="6">
    <source>
        <dbReference type="Pfam" id="PF01979"/>
    </source>
</evidence>
<dbReference type="InterPro" id="IPR011059">
    <property type="entry name" value="Metal-dep_hydrolase_composite"/>
</dbReference>
<dbReference type="SUPFAM" id="SSF51556">
    <property type="entry name" value="Metallo-dependent hydrolases"/>
    <property type="match status" value="1"/>
</dbReference>
<evidence type="ECO:0000256" key="5">
    <source>
        <dbReference type="PIRNR" id="PIRNR038994"/>
    </source>
</evidence>
<comment type="similarity">
    <text evidence="1 5">Belongs to the metallo-dependent hydrolases superfamily. NagA family.</text>
</comment>